<organism evidence="2 3">
    <name type="scientific">Clostridium oceanicum</name>
    <dbReference type="NCBI Taxonomy" id="1543"/>
    <lineage>
        <taxon>Bacteria</taxon>
        <taxon>Bacillati</taxon>
        <taxon>Bacillota</taxon>
        <taxon>Clostridia</taxon>
        <taxon>Eubacteriales</taxon>
        <taxon>Clostridiaceae</taxon>
        <taxon>Clostridium</taxon>
    </lineage>
</organism>
<name>A0ABP3V8H6_9CLOT</name>
<dbReference type="Pfam" id="PF10105">
    <property type="entry name" value="DUF2344"/>
    <property type="match status" value="1"/>
</dbReference>
<accession>A0ABP3V8H6</accession>
<sequence length="237" mass="27424">MKVRYLIKFSKESNIKFVSHLDIQRTIQRNFKRSGLNVEYSKGFNPHILMSVAQPLAVGMYSKGEYMDVRFNEETDEKEIIDKLNDTAPSGIKYFKALKIKDDVNKKVFKSMAAITNAKYVIKIKYTDSSKLEKEIKNILSLKEWFTIKKSKKSEKTVDIKPMVKNLKYSIKNEELLFGVILSCGSRENLSAEVFAKFIKENTSSVKENSFVDIQRLEMFGTYNKKAVSLYDYAKLV</sequence>
<feature type="domain" description="DUF2344" evidence="1">
    <location>
        <begin position="4"/>
        <end position="191"/>
    </location>
</feature>
<dbReference type="EMBL" id="BAAACG010000019">
    <property type="protein sequence ID" value="GAA0747518.1"/>
    <property type="molecule type" value="Genomic_DNA"/>
</dbReference>
<gene>
    <name evidence="2" type="ORF">GCM10008906_36690</name>
</gene>
<proteinExistence type="predicted"/>
<dbReference type="NCBIfam" id="TIGR03936">
    <property type="entry name" value="sam_1_link_chp"/>
    <property type="match status" value="1"/>
</dbReference>
<evidence type="ECO:0000259" key="1">
    <source>
        <dbReference type="Pfam" id="PF10105"/>
    </source>
</evidence>
<reference evidence="3" key="1">
    <citation type="journal article" date="2019" name="Int. J. Syst. Evol. Microbiol.">
        <title>The Global Catalogue of Microorganisms (GCM) 10K type strain sequencing project: providing services to taxonomists for standard genome sequencing and annotation.</title>
        <authorList>
            <consortium name="The Broad Institute Genomics Platform"/>
            <consortium name="The Broad Institute Genome Sequencing Center for Infectious Disease"/>
            <person name="Wu L."/>
            <person name="Ma J."/>
        </authorList>
    </citation>
    <scope>NUCLEOTIDE SEQUENCE [LARGE SCALE GENOMIC DNA]</scope>
    <source>
        <strain evidence="3">JCM 1407</strain>
    </source>
</reference>
<dbReference type="Proteomes" id="UP001501510">
    <property type="component" value="Unassembled WGS sequence"/>
</dbReference>
<dbReference type="RefSeq" id="WP_343764142.1">
    <property type="nucleotide sequence ID" value="NZ_BAAACG010000019.1"/>
</dbReference>
<comment type="caution">
    <text evidence="2">The sequence shown here is derived from an EMBL/GenBank/DDBJ whole genome shotgun (WGS) entry which is preliminary data.</text>
</comment>
<evidence type="ECO:0000313" key="3">
    <source>
        <dbReference type="Proteomes" id="UP001501510"/>
    </source>
</evidence>
<evidence type="ECO:0000313" key="2">
    <source>
        <dbReference type="EMBL" id="GAA0747518.1"/>
    </source>
</evidence>
<keyword evidence="3" id="KW-1185">Reference proteome</keyword>
<dbReference type="InterPro" id="IPR018768">
    <property type="entry name" value="DUF2344"/>
</dbReference>
<protein>
    <submittedName>
        <fullName evidence="2">TIGR03936 family radical SAM-associated protein</fullName>
    </submittedName>
</protein>